<dbReference type="OrthoDB" id="976137at2"/>
<dbReference type="RefSeq" id="WP_076374942.1">
    <property type="nucleotide sequence ID" value="NZ_FTMG01000009.1"/>
</dbReference>
<dbReference type="EMBL" id="JACHCB010000009">
    <property type="protein sequence ID" value="MBB6110768.1"/>
    <property type="molecule type" value="Genomic_DNA"/>
</dbReference>
<comment type="caution">
    <text evidence="3">The sequence shown here is derived from an EMBL/GenBank/DDBJ whole genome shotgun (WGS) entry which is preliminary data.</text>
</comment>
<dbReference type="InterPro" id="IPR005197">
    <property type="entry name" value="Glyco_hydro_71"/>
</dbReference>
<dbReference type="EMBL" id="JACHCA010000005">
    <property type="protein sequence ID" value="MBB6128186.1"/>
    <property type="molecule type" value="Genomic_DNA"/>
</dbReference>
<dbReference type="STRING" id="354630.SAMN05421821_109222"/>
<proteinExistence type="predicted"/>
<evidence type="ECO:0000313" key="2">
    <source>
        <dbReference type="EMBL" id="MBB6110768.1"/>
    </source>
</evidence>
<keyword evidence="4" id="KW-1185">Reference proteome</keyword>
<organism evidence="3 5">
    <name type="scientific">Mucilaginibacter lappiensis</name>
    <dbReference type="NCBI Taxonomy" id="354630"/>
    <lineage>
        <taxon>Bacteria</taxon>
        <taxon>Pseudomonadati</taxon>
        <taxon>Bacteroidota</taxon>
        <taxon>Sphingobacteriia</taxon>
        <taxon>Sphingobacteriales</taxon>
        <taxon>Sphingobacteriaceae</taxon>
        <taxon>Mucilaginibacter</taxon>
    </lineage>
</organism>
<protein>
    <submittedName>
        <fullName evidence="3">Glucan endo-1,3-alpha-glucosidase</fullName>
        <ecNumber evidence="3">3.2.1.59</ecNumber>
    </submittedName>
</protein>
<dbReference type="CDD" id="cd11577">
    <property type="entry name" value="GH71"/>
    <property type="match status" value="1"/>
</dbReference>
<keyword evidence="3" id="KW-0326">Glycosidase</keyword>
<gene>
    <name evidence="3" type="ORF">HDF22_002299</name>
    <name evidence="2" type="ORF">HDF23_003529</name>
</gene>
<dbReference type="EC" id="3.2.1.59" evidence="3"/>
<dbReference type="Proteomes" id="UP000548326">
    <property type="component" value="Unassembled WGS sequence"/>
</dbReference>
<evidence type="ECO:0000256" key="1">
    <source>
        <dbReference type="SAM" id="SignalP"/>
    </source>
</evidence>
<feature type="signal peptide" evidence="1">
    <location>
        <begin position="1"/>
        <end position="22"/>
    </location>
</feature>
<keyword evidence="1" id="KW-0732">Signal</keyword>
<evidence type="ECO:0000313" key="4">
    <source>
        <dbReference type="Proteomes" id="UP000541583"/>
    </source>
</evidence>
<accession>A0A1N7CKR9</accession>
<evidence type="ECO:0000313" key="5">
    <source>
        <dbReference type="Proteomes" id="UP000548326"/>
    </source>
</evidence>
<dbReference type="GO" id="GO:0051118">
    <property type="term" value="F:glucan endo-1,3-alpha-glucosidase activity"/>
    <property type="evidence" value="ECO:0007669"/>
    <property type="project" value="UniProtKB-EC"/>
</dbReference>
<feature type="chain" id="PRO_5044563142" evidence="1">
    <location>
        <begin position="23"/>
        <end position="447"/>
    </location>
</feature>
<sequence>MKKLLLFLLINMIFISISFGQAQKKVFAHYMVCFTSYDNGSVAGYKKDIQDAQNLGIDGFALNCGSWDATYKLHVSKLFQAANELGTNFNLFFSVDKCCGITSDQVKDMVQTYTGNQNYYKYNNRPFLSAWGGGDFFKSVIIDLRQKGYNVYFVPFLYNKVGSYATEIPDYGTIVQNYNAYWKGYIDGYFYFGAVGLPFKNIKGSNLDAAEASATVLHQNKMTFMSFVSPQYWGDRQPTAGRRYYEYNGGEGIISQWESIIKSQKPDWVELSTWNDWTEGTYFSPIDNIDDYVYPLKQLHPEKGFYKSHKGFAELSKYYIQWYKSGVKPAINKDEIFYFYRTQSKNATPADPKGLVHSRIGKVDDIIYITSFLRSPATLVVSSGGVVTSYDLGIGINNTRIPFQVGQQIFKVVRGGTTIINQQGEDIISAPKSFNFNVYSGFAVNNK</sequence>
<dbReference type="Proteomes" id="UP000541583">
    <property type="component" value="Unassembled WGS sequence"/>
</dbReference>
<dbReference type="Gene3D" id="3.20.20.80">
    <property type="entry name" value="Glycosidases"/>
    <property type="match status" value="1"/>
</dbReference>
<keyword evidence="3" id="KW-0378">Hydrolase</keyword>
<name>A0A1N7CKR9_9SPHI</name>
<dbReference type="Pfam" id="PF03659">
    <property type="entry name" value="Glyco_hydro_71"/>
    <property type="match status" value="1"/>
</dbReference>
<evidence type="ECO:0000313" key="3">
    <source>
        <dbReference type="EMBL" id="MBB6128186.1"/>
    </source>
</evidence>
<dbReference type="AlphaFoldDB" id="A0A1N7CKR9"/>
<reference evidence="4 5" key="1">
    <citation type="submission" date="2020-08" db="EMBL/GenBank/DDBJ databases">
        <title>Genomic Encyclopedia of Type Strains, Phase IV (KMG-V): Genome sequencing to study the core and pangenomes of soil and plant-associated prokaryotes.</title>
        <authorList>
            <person name="Whitman W."/>
        </authorList>
    </citation>
    <scope>NUCLEOTIDE SEQUENCE [LARGE SCALE GENOMIC DNA]</scope>
    <source>
        <strain evidence="2 4">ANJLi2</strain>
        <strain evidence="3 5">MP601</strain>
    </source>
</reference>